<dbReference type="KEGG" id="sacz:AOT14_35660"/>
<sequence length="38" mass="3820">MAGVLVFAAGTTPGAPRIIDYVAILLVPVGVPGRSLAR</sequence>
<dbReference type="AlphaFoldDB" id="A0A0S1B4B5"/>
<dbReference type="PATRIC" id="fig|128780.6.peg.3612"/>
<gene>
    <name evidence="1" type="ORF">AOT14_35660</name>
</gene>
<keyword evidence="2" id="KW-1185">Reference proteome</keyword>
<organism evidence="1 2">
    <name type="scientific">Stenotrophomonas acidaminiphila</name>
    <dbReference type="NCBI Taxonomy" id="128780"/>
    <lineage>
        <taxon>Bacteria</taxon>
        <taxon>Pseudomonadati</taxon>
        <taxon>Pseudomonadota</taxon>
        <taxon>Gammaproteobacteria</taxon>
        <taxon>Lysobacterales</taxon>
        <taxon>Lysobacteraceae</taxon>
        <taxon>Stenotrophomonas</taxon>
    </lineage>
</organism>
<protein>
    <submittedName>
        <fullName evidence="1">Uncharacterized protein</fullName>
    </submittedName>
</protein>
<name>A0A0S1B4B5_9GAMM</name>
<dbReference type="Proteomes" id="UP000061010">
    <property type="component" value="Chromosome"/>
</dbReference>
<dbReference type="EMBL" id="CP012900">
    <property type="protein sequence ID" value="ALJ29900.1"/>
    <property type="molecule type" value="Genomic_DNA"/>
</dbReference>
<evidence type="ECO:0000313" key="2">
    <source>
        <dbReference type="Proteomes" id="UP000061010"/>
    </source>
</evidence>
<proteinExistence type="predicted"/>
<evidence type="ECO:0000313" key="1">
    <source>
        <dbReference type="EMBL" id="ALJ29900.1"/>
    </source>
</evidence>
<accession>A0A0S1B4B5</accession>
<reference evidence="1 2" key="1">
    <citation type="journal article" date="2015" name="Genome Announc.">
        <title>Complete Genome Sequencing of Stenotrophomonas acidaminiphila ZAC14D2_NAIMI4_2, a Multidrug-Resistant Strain Isolated from Sediments of a Polluted River in Mexico, Uncovers New Antibiotic Resistance Genes and a Novel Class-II Lasso Peptide Biosynthesis Gene Cluster.</title>
        <authorList>
            <person name="Vinuesa P."/>
            <person name="Ochoa-Sanchez L.E."/>
        </authorList>
    </citation>
    <scope>NUCLEOTIDE SEQUENCE [LARGE SCALE GENOMIC DNA]</scope>
    <source>
        <strain evidence="1 2">ZAC14D2_NAIMI4_2</strain>
    </source>
</reference>